<evidence type="ECO:0000256" key="2">
    <source>
        <dbReference type="ARBA" id="ARBA00022771"/>
    </source>
</evidence>
<dbReference type="PROSITE" id="PS00518">
    <property type="entry name" value="ZF_RING_1"/>
    <property type="match status" value="1"/>
</dbReference>
<name>A0A672P1R1_SINGR</name>
<evidence type="ECO:0000256" key="5">
    <source>
        <dbReference type="SAM" id="MobiDB-lite"/>
    </source>
</evidence>
<gene>
    <name evidence="7" type="primary">LOC107573066</name>
</gene>
<accession>A0A672P1R1</accession>
<dbReference type="SMART" id="SM00184">
    <property type="entry name" value="RING"/>
    <property type="match status" value="1"/>
</dbReference>
<keyword evidence="3" id="KW-0862">Zinc</keyword>
<dbReference type="PANTHER" id="PTHR25465">
    <property type="entry name" value="B-BOX DOMAIN CONTAINING"/>
    <property type="match status" value="1"/>
</dbReference>
<dbReference type="InterPro" id="IPR001841">
    <property type="entry name" value="Znf_RING"/>
</dbReference>
<dbReference type="Proteomes" id="UP000472262">
    <property type="component" value="Unassembled WGS sequence"/>
</dbReference>
<evidence type="ECO:0000313" key="8">
    <source>
        <dbReference type="Proteomes" id="UP000472262"/>
    </source>
</evidence>
<reference evidence="7" key="1">
    <citation type="submission" date="2025-08" db="UniProtKB">
        <authorList>
            <consortium name="Ensembl"/>
        </authorList>
    </citation>
    <scope>IDENTIFICATION</scope>
</reference>
<dbReference type="InterPro" id="IPR017907">
    <property type="entry name" value="Znf_RING_CS"/>
</dbReference>
<sequence length="88" mass="9972">MSVVFNIKLHTRHQTQNTFLELTCSICLDLFSKPVSTPCGHNFCQGCIGGYWEQMHYDGPPQPKPRQKAVNTGKLSVPNVPRNKRETD</sequence>
<dbReference type="Ensembl" id="ENSSGRT00000061140.1">
    <property type="protein sequence ID" value="ENSSGRP00000057269.1"/>
    <property type="gene ID" value="ENSSGRG00000029946.1"/>
</dbReference>
<dbReference type="GO" id="GO:0008270">
    <property type="term" value="F:zinc ion binding"/>
    <property type="evidence" value="ECO:0007669"/>
    <property type="project" value="UniProtKB-KW"/>
</dbReference>
<dbReference type="PROSITE" id="PS50089">
    <property type="entry name" value="ZF_RING_2"/>
    <property type="match status" value="1"/>
</dbReference>
<feature type="region of interest" description="Disordered" evidence="5">
    <location>
        <begin position="58"/>
        <end position="88"/>
    </location>
</feature>
<dbReference type="Gene3D" id="3.30.40.10">
    <property type="entry name" value="Zinc/RING finger domain, C3HC4 (zinc finger)"/>
    <property type="match status" value="1"/>
</dbReference>
<dbReference type="InterPro" id="IPR027370">
    <property type="entry name" value="Znf-RING_euk"/>
</dbReference>
<dbReference type="Pfam" id="PF13445">
    <property type="entry name" value="zf-RING_UBOX"/>
    <property type="match status" value="1"/>
</dbReference>
<dbReference type="InterPro" id="IPR013083">
    <property type="entry name" value="Znf_RING/FYVE/PHD"/>
</dbReference>
<evidence type="ECO:0000313" key="7">
    <source>
        <dbReference type="Ensembl" id="ENSSGRP00000057269.1"/>
    </source>
</evidence>
<keyword evidence="1" id="KW-0479">Metal-binding</keyword>
<dbReference type="AlphaFoldDB" id="A0A672P1R1"/>
<evidence type="ECO:0000256" key="1">
    <source>
        <dbReference type="ARBA" id="ARBA00022723"/>
    </source>
</evidence>
<protein>
    <submittedName>
        <fullName evidence="7">Tripartite motif-containing protein 47-like</fullName>
    </submittedName>
</protein>
<proteinExistence type="predicted"/>
<keyword evidence="8" id="KW-1185">Reference proteome</keyword>
<dbReference type="PANTHER" id="PTHR25465:SF32">
    <property type="entry name" value="BLOODTHIRSTY-RELATED GENE FAMILY, MEMBER 16 ISOFORM X1-RELATED"/>
    <property type="match status" value="1"/>
</dbReference>
<evidence type="ECO:0000256" key="3">
    <source>
        <dbReference type="ARBA" id="ARBA00022833"/>
    </source>
</evidence>
<dbReference type="InterPro" id="IPR051051">
    <property type="entry name" value="E3_ubiq-ligase_TRIM/RNF"/>
</dbReference>
<dbReference type="SUPFAM" id="SSF57850">
    <property type="entry name" value="RING/U-box"/>
    <property type="match status" value="1"/>
</dbReference>
<feature type="domain" description="RING-type" evidence="6">
    <location>
        <begin position="24"/>
        <end position="48"/>
    </location>
</feature>
<evidence type="ECO:0000256" key="4">
    <source>
        <dbReference type="PROSITE-ProRule" id="PRU00175"/>
    </source>
</evidence>
<reference evidence="7" key="2">
    <citation type="submission" date="2025-09" db="UniProtKB">
        <authorList>
            <consortium name="Ensembl"/>
        </authorList>
    </citation>
    <scope>IDENTIFICATION</scope>
</reference>
<keyword evidence="2 4" id="KW-0863">Zinc-finger</keyword>
<evidence type="ECO:0000259" key="6">
    <source>
        <dbReference type="PROSITE" id="PS50089"/>
    </source>
</evidence>
<organism evidence="7 8">
    <name type="scientific">Sinocyclocheilus grahami</name>
    <name type="common">Dianchi golden-line fish</name>
    <name type="synonym">Barbus grahami</name>
    <dbReference type="NCBI Taxonomy" id="75366"/>
    <lineage>
        <taxon>Eukaryota</taxon>
        <taxon>Metazoa</taxon>
        <taxon>Chordata</taxon>
        <taxon>Craniata</taxon>
        <taxon>Vertebrata</taxon>
        <taxon>Euteleostomi</taxon>
        <taxon>Actinopterygii</taxon>
        <taxon>Neopterygii</taxon>
        <taxon>Teleostei</taxon>
        <taxon>Ostariophysi</taxon>
        <taxon>Cypriniformes</taxon>
        <taxon>Cyprinidae</taxon>
        <taxon>Cyprininae</taxon>
        <taxon>Sinocyclocheilus</taxon>
    </lineage>
</organism>